<evidence type="ECO:0000259" key="3">
    <source>
        <dbReference type="PROSITE" id="PS51186"/>
    </source>
</evidence>
<keyword evidence="1" id="KW-0808">Transferase</keyword>
<dbReference type="AlphaFoldDB" id="A0A6J7UND0"/>
<dbReference type="PANTHER" id="PTHR42919">
    <property type="entry name" value="N-ALPHA-ACETYLTRANSFERASE"/>
    <property type="match status" value="1"/>
</dbReference>
<dbReference type="SUPFAM" id="SSF55729">
    <property type="entry name" value="Acyl-CoA N-acyltransferases (Nat)"/>
    <property type="match status" value="2"/>
</dbReference>
<dbReference type="PROSITE" id="PS51186">
    <property type="entry name" value="GNAT"/>
    <property type="match status" value="2"/>
</dbReference>
<dbReference type="InterPro" id="IPR000182">
    <property type="entry name" value="GNAT_dom"/>
</dbReference>
<sequence>MFATAATAAAKPPNQMKEKYLQHSLRHATPADLPSLAELLTNVFTHDQIPIVQTAKELDEEFSGDSCRLDHDVMVVEVSSKIVGLAYTIFLPSETKEERCYIFGGVLPEFRRSGVGTALMSWAVKHGEQLLQSTDRTIPKFLRTHVSRLNDSAAKLFAQFDLHPVRFEEDLIIDLASVPAAQPTANYSITPWSASRNAEAHAVKDLAFRDHWGSTPTSDENWETLVTGSTARPEHSFFAVAPATSKTPASPAENKIVGLLLTHRYESDDELLGKKIGWIDKLCTLSEFRNQAVAKNLIAHALAKYKALGLTHAALSVDTQNPTGAHGLYTKLGFEFFRGTTSFERQLH</sequence>
<keyword evidence="2" id="KW-0012">Acyltransferase</keyword>
<gene>
    <name evidence="4" type="ORF">UFOPK4345_01061</name>
</gene>
<dbReference type="Pfam" id="PF00583">
    <property type="entry name" value="Acetyltransf_1"/>
    <property type="match status" value="2"/>
</dbReference>
<proteinExistence type="predicted"/>
<name>A0A6J7UND0_9ZZZZ</name>
<dbReference type="InterPro" id="IPR051556">
    <property type="entry name" value="N-term/lysine_N-AcTrnsfr"/>
</dbReference>
<feature type="domain" description="N-acetyltransferase" evidence="3">
    <location>
        <begin position="23"/>
        <end position="185"/>
    </location>
</feature>
<dbReference type="Gene3D" id="3.40.630.30">
    <property type="match status" value="1"/>
</dbReference>
<feature type="domain" description="N-acetyltransferase" evidence="3">
    <location>
        <begin position="187"/>
        <end position="348"/>
    </location>
</feature>
<organism evidence="4">
    <name type="scientific">freshwater metagenome</name>
    <dbReference type="NCBI Taxonomy" id="449393"/>
    <lineage>
        <taxon>unclassified sequences</taxon>
        <taxon>metagenomes</taxon>
        <taxon>ecological metagenomes</taxon>
    </lineage>
</organism>
<dbReference type="EMBL" id="CAFBQV010000180">
    <property type="protein sequence ID" value="CAB5066722.1"/>
    <property type="molecule type" value="Genomic_DNA"/>
</dbReference>
<evidence type="ECO:0000256" key="2">
    <source>
        <dbReference type="ARBA" id="ARBA00023315"/>
    </source>
</evidence>
<dbReference type="PANTHER" id="PTHR42919:SF8">
    <property type="entry name" value="N-ALPHA-ACETYLTRANSFERASE 50"/>
    <property type="match status" value="1"/>
</dbReference>
<dbReference type="GO" id="GO:0016747">
    <property type="term" value="F:acyltransferase activity, transferring groups other than amino-acyl groups"/>
    <property type="evidence" value="ECO:0007669"/>
    <property type="project" value="InterPro"/>
</dbReference>
<evidence type="ECO:0000313" key="4">
    <source>
        <dbReference type="EMBL" id="CAB5066722.1"/>
    </source>
</evidence>
<evidence type="ECO:0000256" key="1">
    <source>
        <dbReference type="ARBA" id="ARBA00022679"/>
    </source>
</evidence>
<reference evidence="4" key="1">
    <citation type="submission" date="2020-05" db="EMBL/GenBank/DDBJ databases">
        <authorList>
            <person name="Chiriac C."/>
            <person name="Salcher M."/>
            <person name="Ghai R."/>
            <person name="Kavagutti S V."/>
        </authorList>
    </citation>
    <scope>NUCLEOTIDE SEQUENCE</scope>
</reference>
<protein>
    <submittedName>
        <fullName evidence="4">Unannotated protein</fullName>
    </submittedName>
</protein>
<dbReference type="InterPro" id="IPR016181">
    <property type="entry name" value="Acyl_CoA_acyltransferase"/>
</dbReference>
<accession>A0A6J7UND0</accession>
<dbReference type="CDD" id="cd04301">
    <property type="entry name" value="NAT_SF"/>
    <property type="match status" value="2"/>
</dbReference>